<sequence>MKQELTTTNYVTKHASVDTLRDIVTDSLPRWRWQLKQPKWNSGPLKGHYNRAHCHVLIQKPVPKTIITKEYLLITNLVVPPHKSNISFQPSAMLLVSNSCLTNSNIVVKQLWSMSPSFLQTIITKEYLLITNLVVPPHKSNISFQPSAMLLVSNSCLTNSNTVVKQLWSMSPSFLQTIITKEYLLITNLVVPPHKSNISFTTFGYVAREQFLSHQQQHSR</sequence>
<dbReference type="Proteomes" id="UP000494256">
    <property type="component" value="Unassembled WGS sequence"/>
</dbReference>
<protein>
    <submittedName>
        <fullName evidence="1">Uncharacterized protein</fullName>
    </submittedName>
</protein>
<reference evidence="1 2" key="1">
    <citation type="submission" date="2020-04" db="EMBL/GenBank/DDBJ databases">
        <authorList>
            <person name="Wallbank WR R."/>
            <person name="Pardo Diaz C."/>
            <person name="Kozak K."/>
            <person name="Martin S."/>
            <person name="Jiggins C."/>
            <person name="Moest M."/>
            <person name="Warren A I."/>
            <person name="Byers J.R.P. K."/>
            <person name="Montejo-Kovacevich G."/>
            <person name="Yen C E."/>
        </authorList>
    </citation>
    <scope>NUCLEOTIDE SEQUENCE [LARGE SCALE GENOMIC DNA]</scope>
</reference>
<proteinExistence type="predicted"/>
<evidence type="ECO:0000313" key="1">
    <source>
        <dbReference type="EMBL" id="CAB3255895.1"/>
    </source>
</evidence>
<dbReference type="EMBL" id="CADEBD010000443">
    <property type="protein sequence ID" value="CAB3255895.1"/>
    <property type="molecule type" value="Genomic_DNA"/>
</dbReference>
<comment type="caution">
    <text evidence="1">The sequence shown here is derived from an EMBL/GenBank/DDBJ whole genome shotgun (WGS) entry which is preliminary data.</text>
</comment>
<accession>A0A8S1B2Q3</accession>
<gene>
    <name evidence="1" type="ORF">APLA_LOCUS15470</name>
</gene>
<dbReference type="OrthoDB" id="5984406at2759"/>
<organism evidence="1 2">
    <name type="scientific">Arctia plantaginis</name>
    <name type="common">Wood tiger moth</name>
    <name type="synonym">Phalaena plantaginis</name>
    <dbReference type="NCBI Taxonomy" id="874455"/>
    <lineage>
        <taxon>Eukaryota</taxon>
        <taxon>Metazoa</taxon>
        <taxon>Ecdysozoa</taxon>
        <taxon>Arthropoda</taxon>
        <taxon>Hexapoda</taxon>
        <taxon>Insecta</taxon>
        <taxon>Pterygota</taxon>
        <taxon>Neoptera</taxon>
        <taxon>Endopterygota</taxon>
        <taxon>Lepidoptera</taxon>
        <taxon>Glossata</taxon>
        <taxon>Ditrysia</taxon>
        <taxon>Noctuoidea</taxon>
        <taxon>Erebidae</taxon>
        <taxon>Arctiinae</taxon>
        <taxon>Arctia</taxon>
    </lineage>
</organism>
<evidence type="ECO:0000313" key="2">
    <source>
        <dbReference type="Proteomes" id="UP000494256"/>
    </source>
</evidence>
<dbReference type="AlphaFoldDB" id="A0A8S1B2Q3"/>
<name>A0A8S1B2Q3_ARCPL</name>